<reference evidence="2 3" key="1">
    <citation type="submission" date="2024-03" db="EMBL/GenBank/DDBJ databases">
        <title>The Acrasis kona genome and developmental transcriptomes reveal deep origins of eukaryotic multicellular pathways.</title>
        <authorList>
            <person name="Sheikh S."/>
            <person name="Fu C.-J."/>
            <person name="Brown M.W."/>
            <person name="Baldauf S.L."/>
        </authorList>
    </citation>
    <scope>NUCLEOTIDE SEQUENCE [LARGE SCALE GENOMIC DNA]</scope>
    <source>
        <strain evidence="2 3">ATCC MYA-3509</strain>
    </source>
</reference>
<proteinExistence type="predicted"/>
<accession>A0AAW2YHX6</accession>
<evidence type="ECO:0000256" key="1">
    <source>
        <dbReference type="SAM" id="Phobius"/>
    </source>
</evidence>
<feature type="transmembrane region" description="Helical" evidence="1">
    <location>
        <begin position="61"/>
        <end position="82"/>
    </location>
</feature>
<keyword evidence="1" id="KW-0812">Transmembrane</keyword>
<name>A0AAW2YHX6_9EUKA</name>
<sequence>MLGTFYSSIFPATMSLPKSYMGIELTSQMTSIIILGSSVANVVNPFLTTTMFYYIGPNGLLWYVLTLASTSSVLYSIIFILFKEGGLVFGRKNKSEEASLLVVND</sequence>
<organism evidence="2 3">
    <name type="scientific">Acrasis kona</name>
    <dbReference type="NCBI Taxonomy" id="1008807"/>
    <lineage>
        <taxon>Eukaryota</taxon>
        <taxon>Discoba</taxon>
        <taxon>Heterolobosea</taxon>
        <taxon>Tetramitia</taxon>
        <taxon>Eutetramitia</taxon>
        <taxon>Acrasidae</taxon>
        <taxon>Acrasis</taxon>
    </lineage>
</organism>
<keyword evidence="1" id="KW-1133">Transmembrane helix</keyword>
<keyword evidence="1" id="KW-0472">Membrane</keyword>
<evidence type="ECO:0000313" key="3">
    <source>
        <dbReference type="Proteomes" id="UP001431209"/>
    </source>
</evidence>
<comment type="caution">
    <text evidence="2">The sequence shown here is derived from an EMBL/GenBank/DDBJ whole genome shotgun (WGS) entry which is preliminary data.</text>
</comment>
<protein>
    <submittedName>
        <fullName evidence="2">Uncharacterized protein</fullName>
    </submittedName>
</protein>
<dbReference type="InterPro" id="IPR036259">
    <property type="entry name" value="MFS_trans_sf"/>
</dbReference>
<dbReference type="SUPFAM" id="SSF103473">
    <property type="entry name" value="MFS general substrate transporter"/>
    <property type="match status" value="1"/>
</dbReference>
<dbReference type="AlphaFoldDB" id="A0AAW2YHX6"/>
<dbReference type="EMBL" id="JAOPGA020000004">
    <property type="protein sequence ID" value="KAL0476309.1"/>
    <property type="molecule type" value="Genomic_DNA"/>
</dbReference>
<evidence type="ECO:0000313" key="2">
    <source>
        <dbReference type="EMBL" id="KAL0476309.1"/>
    </source>
</evidence>
<dbReference type="Proteomes" id="UP001431209">
    <property type="component" value="Unassembled WGS sequence"/>
</dbReference>
<keyword evidence="3" id="KW-1185">Reference proteome</keyword>
<feature type="transmembrane region" description="Helical" evidence="1">
    <location>
        <begin position="32"/>
        <end position="55"/>
    </location>
</feature>
<gene>
    <name evidence="2" type="ORF">AKO1_003519</name>
</gene>